<evidence type="ECO:0000259" key="3">
    <source>
        <dbReference type="PROSITE" id="PS01180"/>
    </source>
</evidence>
<evidence type="ECO:0000256" key="1">
    <source>
        <dbReference type="ARBA" id="ARBA00023157"/>
    </source>
</evidence>
<dbReference type="InterPro" id="IPR035914">
    <property type="entry name" value="Sperma_CUB_dom_sf"/>
</dbReference>
<organism evidence="4 5">
    <name type="scientific">Stegodyphus mimosarum</name>
    <name type="common">African social velvet spider</name>
    <dbReference type="NCBI Taxonomy" id="407821"/>
    <lineage>
        <taxon>Eukaryota</taxon>
        <taxon>Metazoa</taxon>
        <taxon>Ecdysozoa</taxon>
        <taxon>Arthropoda</taxon>
        <taxon>Chelicerata</taxon>
        <taxon>Arachnida</taxon>
        <taxon>Araneae</taxon>
        <taxon>Araneomorphae</taxon>
        <taxon>Entelegynae</taxon>
        <taxon>Eresoidea</taxon>
        <taxon>Eresidae</taxon>
        <taxon>Stegodyphus</taxon>
    </lineage>
</organism>
<dbReference type="SUPFAM" id="SSF49854">
    <property type="entry name" value="Spermadhesin, CUB domain"/>
    <property type="match status" value="1"/>
</dbReference>
<accession>A0A087UUU4</accession>
<evidence type="ECO:0000313" key="5">
    <source>
        <dbReference type="Proteomes" id="UP000054359"/>
    </source>
</evidence>
<name>A0A087UUU4_STEMI</name>
<feature type="non-terminal residue" evidence="4">
    <location>
        <position position="94"/>
    </location>
</feature>
<feature type="domain" description="CUB" evidence="3">
    <location>
        <begin position="48"/>
        <end position="94"/>
    </location>
</feature>
<dbReference type="Pfam" id="PF00431">
    <property type="entry name" value="CUB"/>
    <property type="match status" value="1"/>
</dbReference>
<dbReference type="GO" id="GO:0004252">
    <property type="term" value="F:serine-type endopeptidase activity"/>
    <property type="evidence" value="ECO:0007669"/>
    <property type="project" value="TreeGrafter"/>
</dbReference>
<dbReference type="PANTHER" id="PTHR24255">
    <property type="entry name" value="COMPLEMENT COMPONENT 1, S SUBCOMPONENT-RELATED"/>
    <property type="match status" value="1"/>
</dbReference>
<dbReference type="PROSITE" id="PS01180">
    <property type="entry name" value="CUB"/>
    <property type="match status" value="1"/>
</dbReference>
<keyword evidence="1" id="KW-1015">Disulfide bond</keyword>
<dbReference type="Proteomes" id="UP000054359">
    <property type="component" value="Unassembled WGS sequence"/>
</dbReference>
<dbReference type="AlphaFoldDB" id="A0A087UUU4"/>
<dbReference type="GO" id="GO:0005615">
    <property type="term" value="C:extracellular space"/>
    <property type="evidence" value="ECO:0007669"/>
    <property type="project" value="TreeGrafter"/>
</dbReference>
<dbReference type="Gene3D" id="2.60.120.290">
    <property type="entry name" value="Spermadhesin, CUB domain"/>
    <property type="match status" value="1"/>
</dbReference>
<evidence type="ECO:0000313" key="4">
    <source>
        <dbReference type="EMBL" id="KFM81133.1"/>
    </source>
</evidence>
<evidence type="ECO:0000256" key="2">
    <source>
        <dbReference type="PROSITE-ProRule" id="PRU00059"/>
    </source>
</evidence>
<proteinExistence type="predicted"/>
<keyword evidence="5" id="KW-1185">Reference proteome</keyword>
<dbReference type="PANTHER" id="PTHR24255:SF31">
    <property type="entry name" value="CUBILIN-LIKE PROTEIN"/>
    <property type="match status" value="1"/>
</dbReference>
<dbReference type="EMBL" id="KK121752">
    <property type="protein sequence ID" value="KFM81133.1"/>
    <property type="molecule type" value="Genomic_DNA"/>
</dbReference>
<dbReference type="STRING" id="407821.A0A087UUU4"/>
<sequence length="94" mass="10707">MEASGVFMFAEKEAILSFVSDNQNSRSGFNIRIRQIKICTPEPKSSSCSHTFNQKEFFVRSPGYPSNYSDNSNCIYRVLRHSKRVCAIKVTFAT</sequence>
<dbReference type="InterPro" id="IPR000859">
    <property type="entry name" value="CUB_dom"/>
</dbReference>
<comment type="caution">
    <text evidence="2">Lacks conserved residue(s) required for the propagation of feature annotation.</text>
</comment>
<gene>
    <name evidence="4" type="ORF">X975_06753</name>
</gene>
<reference evidence="4 5" key="1">
    <citation type="submission" date="2013-11" db="EMBL/GenBank/DDBJ databases">
        <title>Genome sequencing of Stegodyphus mimosarum.</title>
        <authorList>
            <person name="Bechsgaard J."/>
        </authorList>
    </citation>
    <scope>NUCLEOTIDE SEQUENCE [LARGE SCALE GENOMIC DNA]</scope>
</reference>
<dbReference type="OrthoDB" id="6422115at2759"/>
<protein>
    <recommendedName>
        <fullName evidence="3">CUB domain-containing protein</fullName>
    </recommendedName>
</protein>